<keyword evidence="2" id="KW-1185">Reference proteome</keyword>
<dbReference type="OrthoDB" id="9809136at2"/>
<organism evidence="1 2">
    <name type="scientific">Borborobacter arsenicus</name>
    <dbReference type="NCBI Taxonomy" id="1851146"/>
    <lineage>
        <taxon>Bacteria</taxon>
        <taxon>Pseudomonadati</taxon>
        <taxon>Pseudomonadota</taxon>
        <taxon>Alphaproteobacteria</taxon>
        <taxon>Hyphomicrobiales</taxon>
        <taxon>Phyllobacteriaceae</taxon>
        <taxon>Borborobacter</taxon>
    </lineage>
</organism>
<dbReference type="Proteomes" id="UP000281647">
    <property type="component" value="Unassembled WGS sequence"/>
</dbReference>
<gene>
    <name evidence="1" type="ORF">EET67_13395</name>
</gene>
<dbReference type="RefSeq" id="WP_128625160.1">
    <property type="nucleotide sequence ID" value="NZ_ML133511.1"/>
</dbReference>
<accession>A0A432V5A7</accession>
<protein>
    <submittedName>
        <fullName evidence="1">DUF1491 family protein</fullName>
    </submittedName>
</protein>
<comment type="caution">
    <text evidence="1">The sequence shown here is derived from an EMBL/GenBank/DDBJ whole genome shotgun (WGS) entry which is preliminary data.</text>
</comment>
<dbReference type="Gene3D" id="3.40.1530.20">
    <property type="entry name" value="Protein of unknown function (DUF1491)"/>
    <property type="match status" value="1"/>
</dbReference>
<sequence>MRVTTDLWVSALLRQIFGAGGFAAVIKRGAMEAGAVFILTRDRLGEVALFGPAPQTSYESARPDDRYFSRLNDGESADLLEARLEREKRFDPDIWIVEIEVGQTPIEALISITKP</sequence>
<evidence type="ECO:0000313" key="2">
    <source>
        <dbReference type="Proteomes" id="UP000281647"/>
    </source>
</evidence>
<name>A0A432V5A7_9HYPH</name>
<dbReference type="AlphaFoldDB" id="A0A432V5A7"/>
<dbReference type="EMBL" id="RKST01000012">
    <property type="protein sequence ID" value="RUM97352.1"/>
    <property type="molecule type" value="Genomic_DNA"/>
</dbReference>
<proteinExistence type="predicted"/>
<dbReference type="InterPro" id="IPR009964">
    <property type="entry name" value="DUF1491"/>
</dbReference>
<dbReference type="Pfam" id="PF07372">
    <property type="entry name" value="DUF1491"/>
    <property type="match status" value="1"/>
</dbReference>
<evidence type="ECO:0000313" key="1">
    <source>
        <dbReference type="EMBL" id="RUM97352.1"/>
    </source>
</evidence>
<reference evidence="1 2" key="1">
    <citation type="submission" date="2018-11" db="EMBL/GenBank/DDBJ databases">
        <title>Pseudaminobacter arsenicus sp. nov., an arsenic-resistant bacterium isolated from arsenic-rich aquifers.</title>
        <authorList>
            <person name="Mu Y."/>
        </authorList>
    </citation>
    <scope>NUCLEOTIDE SEQUENCE [LARGE SCALE GENOMIC DNA]</scope>
    <source>
        <strain evidence="1 2">CB3</strain>
    </source>
</reference>